<gene>
    <name evidence="1" type="ORF">LCGC14_3098360</name>
</gene>
<name>A0A0F8W8E1_9ZZZZ</name>
<comment type="caution">
    <text evidence="1">The sequence shown here is derived from an EMBL/GenBank/DDBJ whole genome shotgun (WGS) entry which is preliminary data.</text>
</comment>
<sequence>INTIDFHLLNQGKYPVYDVLIRIWDDSRAESFDYGQILEKHLGFRSKVVTLEEWSKMKEDPKFIAQSKAMEKEIIERMRKRLIYQEKLGTFSPKNGINIMDSPLISHTIPTGIDLNKYSQKYTVDITARNGHYSQSITIKVRNKKYHIYSKVEKVITDSKREIVREYESVDSEGFTIKNLK</sequence>
<evidence type="ECO:0000313" key="1">
    <source>
        <dbReference type="EMBL" id="KKK53082.1"/>
    </source>
</evidence>
<feature type="non-terminal residue" evidence="1">
    <location>
        <position position="1"/>
    </location>
</feature>
<dbReference type="AlphaFoldDB" id="A0A0F8W8E1"/>
<protein>
    <submittedName>
        <fullName evidence="1">Uncharacterized protein</fullName>
    </submittedName>
</protein>
<dbReference type="EMBL" id="LAZR01066686">
    <property type="protein sequence ID" value="KKK53082.1"/>
    <property type="molecule type" value="Genomic_DNA"/>
</dbReference>
<reference evidence="1" key="1">
    <citation type="journal article" date="2015" name="Nature">
        <title>Complex archaea that bridge the gap between prokaryotes and eukaryotes.</title>
        <authorList>
            <person name="Spang A."/>
            <person name="Saw J.H."/>
            <person name="Jorgensen S.L."/>
            <person name="Zaremba-Niedzwiedzka K."/>
            <person name="Martijn J."/>
            <person name="Lind A.E."/>
            <person name="van Eijk R."/>
            <person name="Schleper C."/>
            <person name="Guy L."/>
            <person name="Ettema T.J."/>
        </authorList>
    </citation>
    <scope>NUCLEOTIDE SEQUENCE</scope>
</reference>
<organism evidence="1">
    <name type="scientific">marine sediment metagenome</name>
    <dbReference type="NCBI Taxonomy" id="412755"/>
    <lineage>
        <taxon>unclassified sequences</taxon>
        <taxon>metagenomes</taxon>
        <taxon>ecological metagenomes</taxon>
    </lineage>
</organism>
<proteinExistence type="predicted"/>
<accession>A0A0F8W8E1</accession>